<gene>
    <name evidence="2" type="ORF">QOZ88_03440</name>
</gene>
<dbReference type="EMBL" id="JASNFN010000002">
    <property type="protein sequence ID" value="MDP5181680.1"/>
    <property type="molecule type" value="Genomic_DNA"/>
</dbReference>
<comment type="caution">
    <text evidence="2">The sequence shown here is derived from an EMBL/GenBank/DDBJ whole genome shotgun (WGS) entry which is preliminary data.</text>
</comment>
<organism evidence="2 3">
    <name type="scientific">Blastococcus carthaginiensis</name>
    <dbReference type="NCBI Taxonomy" id="3050034"/>
    <lineage>
        <taxon>Bacteria</taxon>
        <taxon>Bacillati</taxon>
        <taxon>Actinomycetota</taxon>
        <taxon>Actinomycetes</taxon>
        <taxon>Geodermatophilales</taxon>
        <taxon>Geodermatophilaceae</taxon>
        <taxon>Blastococcus</taxon>
    </lineage>
</organism>
<evidence type="ECO:0000313" key="2">
    <source>
        <dbReference type="EMBL" id="MDP5181680.1"/>
    </source>
</evidence>
<sequence>MTTENRPAGIRVGKPDARPDTGSHTKGVKQGNHGPYEGQTGHHPDGTADARRSTGINPKKHDAILPIMPNLPPG</sequence>
<feature type="region of interest" description="Disordered" evidence="1">
    <location>
        <begin position="1"/>
        <end position="74"/>
    </location>
</feature>
<accession>A0ABT9I7Y0</accession>
<evidence type="ECO:0000256" key="1">
    <source>
        <dbReference type="SAM" id="MobiDB-lite"/>
    </source>
</evidence>
<dbReference type="Proteomes" id="UP001233673">
    <property type="component" value="Unassembled WGS sequence"/>
</dbReference>
<reference evidence="3" key="1">
    <citation type="submission" date="2023-05" db="EMBL/GenBank/DDBJ databases">
        <title>Draft genome of Pseudofrankia sp. BMG5.37.</title>
        <authorList>
            <person name="Gtari M."/>
            <person name="Ghodhbane F."/>
            <person name="Sbissi I."/>
        </authorList>
    </citation>
    <scope>NUCLEOTIDE SEQUENCE [LARGE SCALE GENOMIC DNA]</scope>
    <source>
        <strain evidence="3">BMG 814</strain>
    </source>
</reference>
<protein>
    <submittedName>
        <fullName evidence="2">Uncharacterized protein</fullName>
    </submittedName>
</protein>
<feature type="compositionally biased region" description="Basic and acidic residues" evidence="1">
    <location>
        <begin position="40"/>
        <end position="52"/>
    </location>
</feature>
<evidence type="ECO:0000313" key="3">
    <source>
        <dbReference type="Proteomes" id="UP001233673"/>
    </source>
</evidence>
<name>A0ABT9I7Y0_9ACTN</name>
<proteinExistence type="predicted"/>
<feature type="compositionally biased region" description="Basic and acidic residues" evidence="1">
    <location>
        <begin position="13"/>
        <end position="23"/>
    </location>
</feature>
<keyword evidence="3" id="KW-1185">Reference proteome</keyword>
<dbReference type="RefSeq" id="WP_091929507.1">
    <property type="nucleotide sequence ID" value="NZ_JASNFN010000002.1"/>
</dbReference>